<keyword evidence="4" id="KW-0663">Pyridoxal phosphate</keyword>
<evidence type="ECO:0000256" key="1">
    <source>
        <dbReference type="ARBA" id="ARBA00001933"/>
    </source>
</evidence>
<dbReference type="GO" id="GO:0008483">
    <property type="term" value="F:transaminase activity"/>
    <property type="evidence" value="ECO:0007669"/>
    <property type="project" value="UniProtKB-KW"/>
</dbReference>
<protein>
    <submittedName>
        <fullName evidence="6">Pyridoxal phosphate-dependent aminotransferase</fullName>
    </submittedName>
</protein>
<dbReference type="InterPro" id="IPR004839">
    <property type="entry name" value="Aminotransferase_I/II_large"/>
</dbReference>
<dbReference type="InterPro" id="IPR051326">
    <property type="entry name" value="Kynurenine-oxoglutarate_AT"/>
</dbReference>
<dbReference type="Gene3D" id="3.40.640.10">
    <property type="entry name" value="Type I PLP-dependent aspartate aminotransferase-like (Major domain)"/>
    <property type="match status" value="1"/>
</dbReference>
<dbReference type="CDD" id="cd00609">
    <property type="entry name" value="AAT_like"/>
    <property type="match status" value="1"/>
</dbReference>
<evidence type="ECO:0000256" key="4">
    <source>
        <dbReference type="ARBA" id="ARBA00022898"/>
    </source>
</evidence>
<feature type="domain" description="Aminotransferase class I/classII large" evidence="5">
    <location>
        <begin position="47"/>
        <end position="356"/>
    </location>
</feature>
<evidence type="ECO:0000313" key="6">
    <source>
        <dbReference type="EMBL" id="MFC5001588.1"/>
    </source>
</evidence>
<dbReference type="PANTHER" id="PTHR43807:SF20">
    <property type="entry name" value="FI04487P"/>
    <property type="match status" value="1"/>
</dbReference>
<comment type="caution">
    <text evidence="6">The sequence shown here is derived from an EMBL/GenBank/DDBJ whole genome shotgun (WGS) entry which is preliminary data.</text>
</comment>
<keyword evidence="7" id="KW-1185">Reference proteome</keyword>
<gene>
    <name evidence="6" type="ORF">ACFPIJ_27600</name>
</gene>
<evidence type="ECO:0000256" key="2">
    <source>
        <dbReference type="ARBA" id="ARBA00022576"/>
    </source>
</evidence>
<keyword evidence="2 6" id="KW-0032">Aminotransferase</keyword>
<dbReference type="SUPFAM" id="SSF53383">
    <property type="entry name" value="PLP-dependent transferases"/>
    <property type="match status" value="1"/>
</dbReference>
<dbReference type="Pfam" id="PF00155">
    <property type="entry name" value="Aminotran_1_2"/>
    <property type="match status" value="1"/>
</dbReference>
<dbReference type="InterPro" id="IPR015421">
    <property type="entry name" value="PyrdxlP-dep_Trfase_major"/>
</dbReference>
<evidence type="ECO:0000313" key="7">
    <source>
        <dbReference type="Proteomes" id="UP001595912"/>
    </source>
</evidence>
<accession>A0ABV9VZ56</accession>
<keyword evidence="3" id="KW-0808">Transferase</keyword>
<evidence type="ECO:0000256" key="3">
    <source>
        <dbReference type="ARBA" id="ARBA00022679"/>
    </source>
</evidence>
<dbReference type="RefSeq" id="WP_380118812.1">
    <property type="nucleotide sequence ID" value="NZ_JBHSIU010000037.1"/>
</dbReference>
<dbReference type="PANTHER" id="PTHR43807">
    <property type="entry name" value="FI04487P"/>
    <property type="match status" value="1"/>
</dbReference>
<proteinExistence type="predicted"/>
<dbReference type="EMBL" id="JBHSIU010000037">
    <property type="protein sequence ID" value="MFC5001588.1"/>
    <property type="molecule type" value="Genomic_DNA"/>
</dbReference>
<dbReference type="InterPro" id="IPR015424">
    <property type="entry name" value="PyrdxlP-dep_Trfase"/>
</dbReference>
<name>A0ABV9VZ56_9ACTN</name>
<evidence type="ECO:0000259" key="5">
    <source>
        <dbReference type="Pfam" id="PF00155"/>
    </source>
</evidence>
<reference evidence="7" key="1">
    <citation type="journal article" date="2019" name="Int. J. Syst. Evol. Microbiol.">
        <title>The Global Catalogue of Microorganisms (GCM) 10K type strain sequencing project: providing services to taxonomists for standard genome sequencing and annotation.</title>
        <authorList>
            <consortium name="The Broad Institute Genomics Platform"/>
            <consortium name="The Broad Institute Genome Sequencing Center for Infectious Disease"/>
            <person name="Wu L."/>
            <person name="Ma J."/>
        </authorList>
    </citation>
    <scope>NUCLEOTIDE SEQUENCE [LARGE SCALE GENOMIC DNA]</scope>
    <source>
        <strain evidence="7">CGMCC 4.7152</strain>
    </source>
</reference>
<organism evidence="6 7">
    <name type="scientific">Dactylosporangium cerinum</name>
    <dbReference type="NCBI Taxonomy" id="1434730"/>
    <lineage>
        <taxon>Bacteria</taxon>
        <taxon>Bacillati</taxon>
        <taxon>Actinomycetota</taxon>
        <taxon>Actinomycetes</taxon>
        <taxon>Micromonosporales</taxon>
        <taxon>Micromonosporaceae</taxon>
        <taxon>Dactylosporangium</taxon>
    </lineage>
</organism>
<dbReference type="Proteomes" id="UP001595912">
    <property type="component" value="Unassembled WGS sequence"/>
</dbReference>
<sequence length="370" mass="38899">MVFNRLAAGPGGIDLAGGYPQLGTPPFLRDLLFDEFVRPGAADEPYGVSALRAAIADDFAVRQGVLVDPVENVTVTGSASEAVTAAVLTLARRGSAVVFFSPHFPVYSIAVAAAGAIPLFAAVALDGTFDVDGFGDLVAAGDVSAVILNSPHNPTGAVLSEIECVRLVEMCARRRIPVISDEVFAHLIPGISPAAVVDRNYPVVVVSDSGKKFDLRGFRLGWTIAGKELTRRIRIIQQIMTYRIPVPLQKTVIAGLRWASDHHYDGLRITLAANASILADAMPGAARPYQGGCFLLASVPGLTGTALSTRLAHRAEVHTLPATAFTEGRGPTAPDDFVRLSLARETSLIREAAARLAAVSGAGRSDRSSP</sequence>
<comment type="cofactor">
    <cofactor evidence="1">
        <name>pyridoxal 5'-phosphate</name>
        <dbReference type="ChEBI" id="CHEBI:597326"/>
    </cofactor>
</comment>